<dbReference type="Proteomes" id="UP000694856">
    <property type="component" value="Chromosome 7"/>
</dbReference>
<gene>
    <name evidence="12" type="primary">ATG9B</name>
</gene>
<comment type="similarity">
    <text evidence="2 9">Belongs to the ATG9 family.</text>
</comment>
<comment type="subcellular location">
    <subcellularLocation>
        <location evidence="1 9">Preautophagosomal structure membrane</location>
        <topology evidence="1 9">Multi-pass membrane protein</topology>
    </subcellularLocation>
</comment>
<evidence type="ECO:0000256" key="10">
    <source>
        <dbReference type="SAM" id="MobiDB-lite"/>
    </source>
</evidence>
<dbReference type="GO" id="GO:0034727">
    <property type="term" value="P:piecemeal microautophagy of the nucleus"/>
    <property type="evidence" value="ECO:0007669"/>
    <property type="project" value="TreeGrafter"/>
</dbReference>
<keyword evidence="7 9" id="KW-0445">Lipid transport</keyword>
<dbReference type="PANTHER" id="PTHR13038">
    <property type="entry name" value="APG9 AUTOPHAGY 9"/>
    <property type="match status" value="1"/>
</dbReference>
<dbReference type="GO" id="GO:0005776">
    <property type="term" value="C:autophagosome"/>
    <property type="evidence" value="ECO:0007669"/>
    <property type="project" value="TreeGrafter"/>
</dbReference>
<evidence type="ECO:0000256" key="4">
    <source>
        <dbReference type="ARBA" id="ARBA00022692"/>
    </source>
</evidence>
<accession>A0A8B8T9X3</accession>
<feature type="transmembrane region" description="Helical" evidence="9">
    <location>
        <begin position="275"/>
        <end position="294"/>
    </location>
</feature>
<evidence type="ECO:0000313" key="11">
    <source>
        <dbReference type="Proteomes" id="UP000694856"/>
    </source>
</evidence>
<dbReference type="InterPro" id="IPR007241">
    <property type="entry name" value="Autophagy-rel_prot_9"/>
</dbReference>
<feature type="compositionally biased region" description="Pro residues" evidence="10">
    <location>
        <begin position="126"/>
        <end position="137"/>
    </location>
</feature>
<evidence type="ECO:0000256" key="7">
    <source>
        <dbReference type="ARBA" id="ARBA00023055"/>
    </source>
</evidence>
<name>A0A8B8T9X3_CAMFR</name>
<dbReference type="GO" id="GO:0000422">
    <property type="term" value="P:autophagy of mitochondrion"/>
    <property type="evidence" value="ECO:0007669"/>
    <property type="project" value="TreeGrafter"/>
</dbReference>
<keyword evidence="4 9" id="KW-0812">Transmembrane</keyword>
<reference evidence="12" key="1">
    <citation type="submission" date="2025-08" db="UniProtKB">
        <authorList>
            <consortium name="RefSeq"/>
        </authorList>
    </citation>
    <scope>IDENTIFICATION</scope>
    <source>
        <tissue evidence="12">Ear skin</tissue>
    </source>
</reference>
<feature type="compositionally biased region" description="Low complexity" evidence="10">
    <location>
        <begin position="17"/>
        <end position="27"/>
    </location>
</feature>
<dbReference type="GO" id="GO:0061709">
    <property type="term" value="P:reticulophagy"/>
    <property type="evidence" value="ECO:0007669"/>
    <property type="project" value="TreeGrafter"/>
</dbReference>
<feature type="region of interest" description="Disordered" evidence="10">
    <location>
        <begin position="1"/>
        <end position="145"/>
    </location>
</feature>
<keyword evidence="11" id="KW-1185">Reference proteome</keyword>
<dbReference type="GO" id="GO:0034045">
    <property type="term" value="C:phagophore assembly site membrane"/>
    <property type="evidence" value="ECO:0007669"/>
    <property type="project" value="UniProtKB-SubCell"/>
</dbReference>
<comment type="function">
    <text evidence="9">Phospholipid scramblase involved in autophagy. Cycles between the preautophagosomal structure/phagophore assembly site (PAS) and the cytoplasmic vesicle pool and supplies membrane for the growing autophagosome. Lipid scramblase activity plays a key role in preautophagosomal structure/phagophore assembly by distributing the phospholipids that arrive through ATG2 from the cytoplasmic to the luminal leaflet of the bilayer, thereby driving autophagosomal membrane expansion.</text>
</comment>
<proteinExistence type="inferred from homology"/>
<dbReference type="Pfam" id="PF04109">
    <property type="entry name" value="ATG9"/>
    <property type="match status" value="1"/>
</dbReference>
<protein>
    <recommendedName>
        <fullName evidence="9">Autophagy-related protein 9</fullName>
    </recommendedName>
</protein>
<evidence type="ECO:0000256" key="2">
    <source>
        <dbReference type="ARBA" id="ARBA00006185"/>
    </source>
</evidence>
<organism evidence="11 12">
    <name type="scientific">Camelus ferus</name>
    <name type="common">Wild bactrian camel</name>
    <name type="synonym">Camelus bactrianus ferus</name>
    <dbReference type="NCBI Taxonomy" id="419612"/>
    <lineage>
        <taxon>Eukaryota</taxon>
        <taxon>Metazoa</taxon>
        <taxon>Chordata</taxon>
        <taxon>Craniata</taxon>
        <taxon>Vertebrata</taxon>
        <taxon>Euteleostomi</taxon>
        <taxon>Mammalia</taxon>
        <taxon>Eutheria</taxon>
        <taxon>Laurasiatheria</taxon>
        <taxon>Artiodactyla</taxon>
        <taxon>Tylopoda</taxon>
        <taxon>Camelidae</taxon>
        <taxon>Camelus</taxon>
    </lineage>
</organism>
<dbReference type="GO" id="GO:0034497">
    <property type="term" value="P:protein localization to phagophore assembly site"/>
    <property type="evidence" value="ECO:0007669"/>
    <property type="project" value="TreeGrafter"/>
</dbReference>
<feature type="compositionally biased region" description="Low complexity" evidence="10">
    <location>
        <begin position="855"/>
        <end position="867"/>
    </location>
</feature>
<dbReference type="PANTHER" id="PTHR13038:SF14">
    <property type="entry name" value="AUTOPHAGY-RELATED PROTEIN 9B"/>
    <property type="match status" value="1"/>
</dbReference>
<feature type="region of interest" description="Disordered" evidence="10">
    <location>
        <begin position="852"/>
        <end position="924"/>
    </location>
</feature>
<feature type="transmembrane region" description="Helical" evidence="9">
    <location>
        <begin position="438"/>
        <end position="459"/>
    </location>
</feature>
<evidence type="ECO:0000256" key="1">
    <source>
        <dbReference type="ARBA" id="ARBA00004511"/>
    </source>
</evidence>
<feature type="compositionally biased region" description="Pro residues" evidence="10">
    <location>
        <begin position="28"/>
        <end position="41"/>
    </location>
</feature>
<feature type="transmembrane region" description="Helical" evidence="9">
    <location>
        <begin position="523"/>
        <end position="545"/>
    </location>
</feature>
<feature type="transmembrane region" description="Helical" evidence="9">
    <location>
        <begin position="557"/>
        <end position="576"/>
    </location>
</feature>
<feature type="compositionally biased region" description="Low complexity" evidence="10">
    <location>
        <begin position="878"/>
        <end position="890"/>
    </location>
</feature>
<feature type="compositionally biased region" description="Low complexity" evidence="10">
    <location>
        <begin position="61"/>
        <end position="77"/>
    </location>
</feature>
<dbReference type="AlphaFoldDB" id="A0A8B8T9X3"/>
<keyword evidence="8 9" id="KW-0472">Membrane</keyword>
<keyword evidence="6 9" id="KW-0072">Autophagy</keyword>
<keyword evidence="3 9" id="KW-0813">Transport</keyword>
<evidence type="ECO:0000256" key="9">
    <source>
        <dbReference type="RuleBase" id="RU364027"/>
    </source>
</evidence>
<dbReference type="CTD" id="285973"/>
<comment type="caution">
    <text evidence="9">Lacks conserved residue(s) required for the propagation of feature annotation.</text>
</comment>
<dbReference type="RefSeq" id="XP_032339040.1">
    <property type="nucleotide sequence ID" value="XM_032483149.1"/>
</dbReference>
<evidence type="ECO:0000256" key="8">
    <source>
        <dbReference type="ARBA" id="ARBA00023136"/>
    </source>
</evidence>
<sequence>MVRRMGWGGTRGRLGRWGDLGPGSVPLLPMPLPPLPPPPSRGPGGGRVSIFSLSPAPHTRSALSSAPPSALGLPCPAVQASGASQPHHSAISTPATPTMQARPAMTPISVPPSWGSRSAPPLASVTPPPPCRCPQDPPGLRIGPLIPEQDYERLEDCDPEGSQDSPLHGEEQQPLLHVPEGLRGSWHHIQNLDSFFTKIYSYHQRSGFTCILLEDVFQLGQFIFIVTFTTFLLRCVDYNVLFANQPNNRTRPGLLHNKVTLSDAILPSSQCAQRIHSSSLMVFLLILATAFWLFQLLRSVCNLFSYWDIQVFYREALHIPLGELGSVSWAEVQSRLLALQRSGGLCVQPRPLTELDVHHRILRYTNYQVALANKGLLPTRCALPWGGSVAFLSRGLALNVDLLLFRGPFSLFRGGWELPDAYKRSDQRAALAARWRRSVLLLAAVNLALSPLVLAWQVLHAFYSHAELLRREPGALGTRRWSRLARLQLRHFNELPHELRARLARAYRPAAAFLRAAAPPAPLLALLARQLVFFAGALFAALLVLTVYDEDVLAVEHVLTAMTALGILATVARSFIPDEQAQSRSPQLLLQAALAHMHYLPEETGPAGKASAYRQMARLLQYRAVSLTEELLSPLLTPLFLLFWFRPRALEIIDFFHHFTVDVAGVGDICSFALMDVKRHGHPQWLSEGQTEASLSQRAEDGKTELSLMRFSLVHPQWRPPGHSSKFLGHLRGRVQQDAATWGANSVRSPPTPGVLSNSSSPLPETFLANLLVQPLLPPQDLSPTAPCPAAATASLLASISRIAQDSSCVSPGGTGGQKLAQLPELASAEMSLHAIYLYQLHQQQQQQELWGEASASSLSRPWSSPPQTLSPDEEKPSWSSDGSSPASSPRQQWRTQRAQNLFPGGFQEPTDTQKEPSQAPSID</sequence>
<evidence type="ECO:0000256" key="6">
    <source>
        <dbReference type="ARBA" id="ARBA00023006"/>
    </source>
</evidence>
<dbReference type="GO" id="GO:0006869">
    <property type="term" value="P:lipid transport"/>
    <property type="evidence" value="ECO:0007669"/>
    <property type="project" value="UniProtKB-KW"/>
</dbReference>
<evidence type="ECO:0000256" key="3">
    <source>
        <dbReference type="ARBA" id="ARBA00022448"/>
    </source>
</evidence>
<dbReference type="GeneID" id="102524561"/>
<feature type="compositionally biased region" description="Polar residues" evidence="10">
    <location>
        <begin position="81"/>
        <end position="99"/>
    </location>
</feature>
<keyword evidence="5 9" id="KW-1133">Transmembrane helix</keyword>
<feature type="compositionally biased region" description="Gly residues" evidence="10">
    <location>
        <begin position="1"/>
        <end position="12"/>
    </location>
</feature>
<evidence type="ECO:0000256" key="5">
    <source>
        <dbReference type="ARBA" id="ARBA00022989"/>
    </source>
</evidence>
<feature type="compositionally biased region" description="Polar residues" evidence="10">
    <location>
        <begin position="891"/>
        <end position="900"/>
    </location>
</feature>
<dbReference type="KEGG" id="cfr:102524561"/>
<evidence type="ECO:0000313" key="12">
    <source>
        <dbReference type="RefSeq" id="XP_032339040.1"/>
    </source>
</evidence>